<evidence type="ECO:0000256" key="7">
    <source>
        <dbReference type="ARBA" id="ARBA00022777"/>
    </source>
</evidence>
<dbReference type="PROSITE" id="PS50885">
    <property type="entry name" value="HAMP"/>
    <property type="match status" value="1"/>
</dbReference>
<protein>
    <submittedName>
        <fullName evidence="14">Sensor histidine kinase</fullName>
    </submittedName>
</protein>
<gene>
    <name evidence="14" type="ORF">OB236_35840</name>
</gene>
<reference evidence="14 15" key="1">
    <citation type="submission" date="2022-09" db="EMBL/GenBank/DDBJ databases">
        <authorList>
            <person name="Han X.L."/>
            <person name="Wang Q."/>
            <person name="Lu T."/>
        </authorList>
    </citation>
    <scope>NUCLEOTIDE SEQUENCE [LARGE SCALE GENOMIC DNA]</scope>
    <source>
        <strain evidence="14 15">WQ 127069</strain>
    </source>
</reference>
<dbReference type="Gene3D" id="3.30.565.10">
    <property type="entry name" value="Histidine kinase-like ATPase, C-terminal domain"/>
    <property type="match status" value="1"/>
</dbReference>
<evidence type="ECO:0000256" key="3">
    <source>
        <dbReference type="ARBA" id="ARBA00022553"/>
    </source>
</evidence>
<dbReference type="Pfam" id="PF00672">
    <property type="entry name" value="HAMP"/>
    <property type="match status" value="1"/>
</dbReference>
<keyword evidence="5 12" id="KW-0812">Transmembrane</keyword>
<dbReference type="SUPFAM" id="SSF158472">
    <property type="entry name" value="HAMP domain-like"/>
    <property type="match status" value="1"/>
</dbReference>
<proteinExistence type="predicted"/>
<evidence type="ECO:0000256" key="1">
    <source>
        <dbReference type="ARBA" id="ARBA00004651"/>
    </source>
</evidence>
<evidence type="ECO:0000256" key="10">
    <source>
        <dbReference type="ARBA" id="ARBA00023012"/>
    </source>
</evidence>
<keyword evidence="4" id="KW-0808">Transferase</keyword>
<keyword evidence="2" id="KW-1003">Cell membrane</keyword>
<dbReference type="InterPro" id="IPR050640">
    <property type="entry name" value="Bact_2-comp_sensor_kinase"/>
</dbReference>
<evidence type="ECO:0000256" key="5">
    <source>
        <dbReference type="ARBA" id="ARBA00022692"/>
    </source>
</evidence>
<dbReference type="GO" id="GO:0016301">
    <property type="term" value="F:kinase activity"/>
    <property type="evidence" value="ECO:0007669"/>
    <property type="project" value="UniProtKB-KW"/>
</dbReference>
<comment type="caution">
    <text evidence="14">The sequence shown here is derived from an EMBL/GenBank/DDBJ whole genome shotgun (WGS) entry which is preliminary data.</text>
</comment>
<feature type="transmembrane region" description="Helical" evidence="12">
    <location>
        <begin position="314"/>
        <end position="336"/>
    </location>
</feature>
<evidence type="ECO:0000256" key="6">
    <source>
        <dbReference type="ARBA" id="ARBA00022741"/>
    </source>
</evidence>
<keyword evidence="7 14" id="KW-0418">Kinase</keyword>
<dbReference type="InterPro" id="IPR003660">
    <property type="entry name" value="HAMP_dom"/>
</dbReference>
<keyword evidence="3" id="KW-0597">Phosphoprotein</keyword>
<dbReference type="Proteomes" id="UP001652445">
    <property type="component" value="Unassembled WGS sequence"/>
</dbReference>
<keyword evidence="9 12" id="KW-1133">Transmembrane helix</keyword>
<accession>A0ABT2UTT9</accession>
<comment type="subcellular location">
    <subcellularLocation>
        <location evidence="1">Cell membrane</location>
        <topology evidence="1">Multi-pass membrane protein</topology>
    </subcellularLocation>
</comment>
<dbReference type="SUPFAM" id="SSF55874">
    <property type="entry name" value="ATPase domain of HSP90 chaperone/DNA topoisomerase II/histidine kinase"/>
    <property type="match status" value="1"/>
</dbReference>
<dbReference type="RefSeq" id="WP_262688287.1">
    <property type="nucleotide sequence ID" value="NZ_JAOQIO010000121.1"/>
</dbReference>
<organism evidence="14 15">
    <name type="scientific">Paenibacillus baimaensis</name>
    <dbReference type="NCBI Taxonomy" id="2982185"/>
    <lineage>
        <taxon>Bacteria</taxon>
        <taxon>Bacillati</taxon>
        <taxon>Bacillota</taxon>
        <taxon>Bacilli</taxon>
        <taxon>Bacillales</taxon>
        <taxon>Paenibacillaceae</taxon>
        <taxon>Paenibacillus</taxon>
    </lineage>
</organism>
<keyword evidence="15" id="KW-1185">Reference proteome</keyword>
<name>A0ABT2UTT9_9BACL</name>
<keyword evidence="10" id="KW-0902">Two-component regulatory system</keyword>
<dbReference type="InterPro" id="IPR003594">
    <property type="entry name" value="HATPase_dom"/>
</dbReference>
<dbReference type="Pfam" id="PF02518">
    <property type="entry name" value="HATPase_c"/>
    <property type="match status" value="1"/>
</dbReference>
<evidence type="ECO:0000313" key="15">
    <source>
        <dbReference type="Proteomes" id="UP001652445"/>
    </source>
</evidence>
<dbReference type="CDD" id="cd06225">
    <property type="entry name" value="HAMP"/>
    <property type="match status" value="1"/>
</dbReference>
<keyword evidence="6" id="KW-0547">Nucleotide-binding</keyword>
<evidence type="ECO:0000256" key="12">
    <source>
        <dbReference type="SAM" id="Phobius"/>
    </source>
</evidence>
<dbReference type="InterPro" id="IPR036890">
    <property type="entry name" value="HATPase_C_sf"/>
</dbReference>
<dbReference type="PANTHER" id="PTHR34220">
    <property type="entry name" value="SENSOR HISTIDINE KINASE YPDA"/>
    <property type="match status" value="1"/>
</dbReference>
<evidence type="ECO:0000256" key="11">
    <source>
        <dbReference type="ARBA" id="ARBA00023136"/>
    </source>
</evidence>
<dbReference type="SMART" id="SM00304">
    <property type="entry name" value="HAMP"/>
    <property type="match status" value="1"/>
</dbReference>
<dbReference type="Pfam" id="PF06580">
    <property type="entry name" value="His_kinase"/>
    <property type="match status" value="1"/>
</dbReference>
<evidence type="ECO:0000256" key="2">
    <source>
        <dbReference type="ARBA" id="ARBA00022475"/>
    </source>
</evidence>
<evidence type="ECO:0000256" key="8">
    <source>
        <dbReference type="ARBA" id="ARBA00022840"/>
    </source>
</evidence>
<evidence type="ECO:0000313" key="14">
    <source>
        <dbReference type="EMBL" id="MCU6797511.1"/>
    </source>
</evidence>
<keyword evidence="11 12" id="KW-0472">Membrane</keyword>
<keyword evidence="8" id="KW-0067">ATP-binding</keyword>
<dbReference type="EMBL" id="JAOQIO010000121">
    <property type="protein sequence ID" value="MCU6797511.1"/>
    <property type="molecule type" value="Genomic_DNA"/>
</dbReference>
<dbReference type="PANTHER" id="PTHR34220:SF11">
    <property type="entry name" value="SENSOR PROTEIN KINASE HPTS"/>
    <property type="match status" value="1"/>
</dbReference>
<sequence>MRGRRFSRITTQFNDFFHSLPFKQRILISFVILITLAISAAGTISYLIASKEIQNNAFESSQETVNKTAQIMDTRLKNISTSIQSLMFSDAFEQMLRDVQNNDFLNYYKHLSALQFVFSQISYNEPLIQNVLIATPIGDFYSTSENRNPAQSFYDSDLYDKIKNSPKGVWYKGHADLFFSGNQRVLSFVTKGMHERVSSDPLNVFVVVNIKEREFVRLINQKSPSKDRNYVLVDAKGEDVIQDDVPNTYQFNQDALFLQQMRSGLQGSFFHEFHKADYLVNYTKLEIADDWVLIGTQSKDLLLQQVNGIKRTTLYIIVGFVLTSWLLSNYLTALLLRPLFKLQGLMRKVEDNQLSVRFESRYTDEVAQVGFQFNRMLDEINQLIGNVKFSEQEKRKAEMKALTAQMEPHFLYNTLNAIYCKSVLGENNDVNELILALSQMFQLGLSGGKDMMTLEDELSHVKQYCAIQQKCYEGLFEYELIVEDDQLLAYYVPKIVLQPLVENSILHGFKDKASEGRIRIQISEDDQMLHLLVEDNGTGVDMDKVEQGMAAGGNTKKGYALRNIRNRLQLYYGNESRMKLTNNDKNGTTVALWIPMNKGDHE</sequence>
<evidence type="ECO:0000259" key="13">
    <source>
        <dbReference type="PROSITE" id="PS50885"/>
    </source>
</evidence>
<dbReference type="Gene3D" id="6.10.340.10">
    <property type="match status" value="1"/>
</dbReference>
<dbReference type="InterPro" id="IPR010559">
    <property type="entry name" value="Sig_transdc_His_kin_internal"/>
</dbReference>
<evidence type="ECO:0000256" key="9">
    <source>
        <dbReference type="ARBA" id="ARBA00022989"/>
    </source>
</evidence>
<feature type="domain" description="HAMP" evidence="13">
    <location>
        <begin position="333"/>
        <end position="385"/>
    </location>
</feature>
<evidence type="ECO:0000256" key="4">
    <source>
        <dbReference type="ARBA" id="ARBA00022679"/>
    </source>
</evidence>
<feature type="transmembrane region" description="Helical" evidence="12">
    <location>
        <begin position="26"/>
        <end position="49"/>
    </location>
</feature>